<evidence type="ECO:0000313" key="3">
    <source>
        <dbReference type="EMBL" id="GFR74783.1"/>
    </source>
</evidence>
<reference evidence="3 4" key="1">
    <citation type="journal article" date="2021" name="Elife">
        <title>Chloroplast acquisition without the gene transfer in kleptoplastic sea slugs, Plakobranchus ocellatus.</title>
        <authorList>
            <person name="Maeda T."/>
            <person name="Takahashi S."/>
            <person name="Yoshida T."/>
            <person name="Shimamura S."/>
            <person name="Takaki Y."/>
            <person name="Nagai Y."/>
            <person name="Toyoda A."/>
            <person name="Suzuki Y."/>
            <person name="Arimoto A."/>
            <person name="Ishii H."/>
            <person name="Satoh N."/>
            <person name="Nishiyama T."/>
            <person name="Hasebe M."/>
            <person name="Maruyama T."/>
            <person name="Minagawa J."/>
            <person name="Obokata J."/>
            <person name="Shigenobu S."/>
        </authorList>
    </citation>
    <scope>NUCLEOTIDE SEQUENCE [LARGE SCALE GENOMIC DNA]</scope>
</reference>
<feature type="transmembrane region" description="Helical" evidence="2">
    <location>
        <begin position="41"/>
        <end position="61"/>
    </location>
</feature>
<gene>
    <name evidence="3" type="ORF">ElyMa_005763200</name>
</gene>
<protein>
    <recommendedName>
        <fullName evidence="5">G-protein coupled receptors family 1 profile domain-containing protein</fullName>
    </recommendedName>
</protein>
<organism evidence="3 4">
    <name type="scientific">Elysia marginata</name>
    <dbReference type="NCBI Taxonomy" id="1093978"/>
    <lineage>
        <taxon>Eukaryota</taxon>
        <taxon>Metazoa</taxon>
        <taxon>Spiralia</taxon>
        <taxon>Lophotrochozoa</taxon>
        <taxon>Mollusca</taxon>
        <taxon>Gastropoda</taxon>
        <taxon>Heterobranchia</taxon>
        <taxon>Euthyneura</taxon>
        <taxon>Panpulmonata</taxon>
        <taxon>Sacoglossa</taxon>
        <taxon>Placobranchoidea</taxon>
        <taxon>Plakobranchidae</taxon>
        <taxon>Elysia</taxon>
    </lineage>
</organism>
<feature type="transmembrane region" description="Helical" evidence="2">
    <location>
        <begin position="84"/>
        <end position="107"/>
    </location>
</feature>
<accession>A0AAV4FMZ7</accession>
<dbReference type="AlphaFoldDB" id="A0AAV4FMZ7"/>
<keyword evidence="2" id="KW-1133">Transmembrane helix</keyword>
<evidence type="ECO:0008006" key="5">
    <source>
        <dbReference type="Google" id="ProtNLM"/>
    </source>
</evidence>
<feature type="region of interest" description="Disordered" evidence="1">
    <location>
        <begin position="1"/>
        <end position="36"/>
    </location>
</feature>
<keyword evidence="2" id="KW-0472">Membrane</keyword>
<dbReference type="Proteomes" id="UP000762676">
    <property type="component" value="Unassembled WGS sequence"/>
</dbReference>
<evidence type="ECO:0000313" key="4">
    <source>
        <dbReference type="Proteomes" id="UP000762676"/>
    </source>
</evidence>
<comment type="caution">
    <text evidence="3">The sequence shown here is derived from an EMBL/GenBank/DDBJ whole genome shotgun (WGS) entry which is preliminary data.</text>
</comment>
<evidence type="ECO:0000256" key="2">
    <source>
        <dbReference type="SAM" id="Phobius"/>
    </source>
</evidence>
<proteinExistence type="predicted"/>
<dbReference type="EMBL" id="BMAT01011543">
    <property type="protein sequence ID" value="GFR74783.1"/>
    <property type="molecule type" value="Genomic_DNA"/>
</dbReference>
<name>A0AAV4FMZ7_9GAST</name>
<feature type="compositionally biased region" description="Basic and acidic residues" evidence="1">
    <location>
        <begin position="24"/>
        <end position="36"/>
    </location>
</feature>
<keyword evidence="4" id="KW-1185">Reference proteome</keyword>
<keyword evidence="2" id="KW-0812">Transmembrane</keyword>
<sequence length="122" mass="14075">MKKKLSEDISPTPTHHSRTIPAPRESRTASKPRTGPEKIRSLLCGIHVTAFTVTTVFIRMWDTRHSLYCYHCLHQDVGYMSQPLLLPLSSTGCEIYVTAFTVTAVFIRMWDIRHSLYCYRCL</sequence>
<evidence type="ECO:0000256" key="1">
    <source>
        <dbReference type="SAM" id="MobiDB-lite"/>
    </source>
</evidence>